<dbReference type="EMBL" id="KI913993">
    <property type="protein sequence ID" value="ETV93285.1"/>
    <property type="molecule type" value="Genomic_DNA"/>
</dbReference>
<reference evidence="1" key="1">
    <citation type="submission" date="2013-12" db="EMBL/GenBank/DDBJ databases">
        <title>The Genome Sequence of Aphanomyces invadans NJM9701.</title>
        <authorList>
            <consortium name="The Broad Institute Genomics Platform"/>
            <person name="Russ C."/>
            <person name="Tyler B."/>
            <person name="van West P."/>
            <person name="Dieguez-Uribeondo J."/>
            <person name="Young S.K."/>
            <person name="Zeng Q."/>
            <person name="Gargeya S."/>
            <person name="Fitzgerald M."/>
            <person name="Abouelleil A."/>
            <person name="Alvarado L."/>
            <person name="Chapman S.B."/>
            <person name="Gainer-Dewar J."/>
            <person name="Goldberg J."/>
            <person name="Griggs A."/>
            <person name="Gujja S."/>
            <person name="Hansen M."/>
            <person name="Howarth C."/>
            <person name="Imamovic A."/>
            <person name="Ireland A."/>
            <person name="Larimer J."/>
            <person name="McCowan C."/>
            <person name="Murphy C."/>
            <person name="Pearson M."/>
            <person name="Poon T.W."/>
            <person name="Priest M."/>
            <person name="Roberts A."/>
            <person name="Saif S."/>
            <person name="Shea T."/>
            <person name="Sykes S."/>
            <person name="Wortman J."/>
            <person name="Nusbaum C."/>
            <person name="Birren B."/>
        </authorList>
    </citation>
    <scope>NUCLEOTIDE SEQUENCE [LARGE SCALE GENOMIC DNA]</scope>
    <source>
        <strain evidence="1">NJM9701</strain>
    </source>
</reference>
<organism evidence="1">
    <name type="scientific">Aphanomyces invadans</name>
    <dbReference type="NCBI Taxonomy" id="157072"/>
    <lineage>
        <taxon>Eukaryota</taxon>
        <taxon>Sar</taxon>
        <taxon>Stramenopiles</taxon>
        <taxon>Oomycota</taxon>
        <taxon>Saprolegniomycetes</taxon>
        <taxon>Saprolegniales</taxon>
        <taxon>Verrucalvaceae</taxon>
        <taxon>Aphanomyces</taxon>
    </lineage>
</organism>
<gene>
    <name evidence="1" type="ORF">H310_12713</name>
</gene>
<name>A0A024TGK1_9STRA</name>
<dbReference type="GeneID" id="20089763"/>
<protein>
    <submittedName>
        <fullName evidence="1">Uncharacterized protein</fullName>
    </submittedName>
</protein>
<proteinExistence type="predicted"/>
<dbReference type="AlphaFoldDB" id="A0A024TGK1"/>
<dbReference type="RefSeq" id="XP_008878120.1">
    <property type="nucleotide sequence ID" value="XM_008879898.1"/>
</dbReference>
<accession>A0A024TGK1</accession>
<sequence>MKRPEGQEELEQTAARGMLEGALQMLGSLEAVEQLLCERREEEAVRTVNNSVGAKRKLLGAETTTWKFEEPAKMVPRVLWWTLKDLDFERVRMEEVQLVDDLSETFGMDGVCEATFDFVSDATSDVNAVDEGNESGILARVFEDDAYLAEFWRTKMTSKVTSCGC</sequence>
<dbReference type="VEuPathDB" id="FungiDB:H310_12713"/>
<evidence type="ECO:0000313" key="1">
    <source>
        <dbReference type="EMBL" id="ETV93285.1"/>
    </source>
</evidence>